<dbReference type="HOGENOM" id="CLU_1267234_0_0_1"/>
<keyword evidence="2" id="KW-1185">Reference proteome</keyword>
<dbReference type="EMBL" id="KN294015">
    <property type="protein sequence ID" value="EEH37118.2"/>
    <property type="molecule type" value="Genomic_DNA"/>
</dbReference>
<dbReference type="KEGG" id="pbl:PAAG_07536"/>
<reference evidence="1 2" key="1">
    <citation type="journal article" date="2011" name="PLoS Genet.">
        <title>Comparative genomic analysis of human fungal pathogens causing paracoccidioidomycosis.</title>
        <authorList>
            <person name="Desjardins C.A."/>
            <person name="Champion M.D."/>
            <person name="Holder J.W."/>
            <person name="Muszewska A."/>
            <person name="Goldberg J."/>
            <person name="Bailao A.M."/>
            <person name="Brigido M.M."/>
            <person name="Ferreira M.E."/>
            <person name="Garcia A.M."/>
            <person name="Grynberg M."/>
            <person name="Gujja S."/>
            <person name="Heiman D.I."/>
            <person name="Henn M.R."/>
            <person name="Kodira C.D."/>
            <person name="Leon-Narvaez H."/>
            <person name="Longo L.V."/>
            <person name="Ma L.J."/>
            <person name="Malavazi I."/>
            <person name="Matsuo A.L."/>
            <person name="Morais F.V."/>
            <person name="Pereira M."/>
            <person name="Rodriguez-Brito S."/>
            <person name="Sakthikumar S."/>
            <person name="Salem-Izacc S.M."/>
            <person name="Sykes S.M."/>
            <person name="Teixeira M.M."/>
            <person name="Vallejo M.C."/>
            <person name="Walter M.E."/>
            <person name="Yandava C."/>
            <person name="Young S."/>
            <person name="Zeng Q."/>
            <person name="Zucker J."/>
            <person name="Felipe M.S."/>
            <person name="Goldman G.H."/>
            <person name="Haas B.J."/>
            <person name="McEwen J.G."/>
            <person name="Nino-Vega G."/>
            <person name="Puccia R."/>
            <person name="San-Blas G."/>
            <person name="Soares C.M."/>
            <person name="Birren B.W."/>
            <person name="Cuomo C.A."/>
        </authorList>
    </citation>
    <scope>NUCLEOTIDE SEQUENCE [LARGE SCALE GENOMIC DNA]</scope>
    <source>
        <strain evidence="2">ATCC MYA-826 / Pb01</strain>
    </source>
</reference>
<sequence length="218" mass="23965">MSASLGAVRATEEKALKGVVRDGHLRFVRSTHDAMRGGGKAPAWPSFSLSEPLSHARLCTAWLGNGGRINGPMTLGLNDKSILGSHLTRRTDYLFQPPLVQFPLPSFIESSVSFQAHRLTTLASRLLAYRPDGGTWHPALGNRVRQGPKSATCEWRRAKGANGGGVPLARDELRAVACDENLYTDAHPWFEDLSVSVPEFFMTHKAPREQRVSEHAKE</sequence>
<evidence type="ECO:0000313" key="1">
    <source>
        <dbReference type="EMBL" id="EEH37118.2"/>
    </source>
</evidence>
<dbReference type="VEuPathDB" id="FungiDB:PAAG_07536"/>
<protein>
    <submittedName>
        <fullName evidence="1">Uncharacterized protein</fullName>
    </submittedName>
</protein>
<gene>
    <name evidence="1" type="ORF">PAAG_07536</name>
</gene>
<dbReference type="RefSeq" id="XP_002790677.2">
    <property type="nucleotide sequence ID" value="XM_002790631.2"/>
</dbReference>
<dbReference type="Proteomes" id="UP000002059">
    <property type="component" value="Partially assembled WGS sequence"/>
</dbReference>
<evidence type="ECO:0000313" key="2">
    <source>
        <dbReference type="Proteomes" id="UP000002059"/>
    </source>
</evidence>
<name>C1H9U5_PARBA</name>
<accession>C1H9U5</accession>
<proteinExistence type="predicted"/>
<dbReference type="AlphaFoldDB" id="C1H9U5"/>
<dbReference type="GeneID" id="9093784"/>
<organism evidence="1 2">
    <name type="scientific">Paracoccidioides lutzii (strain ATCC MYA-826 / Pb01)</name>
    <name type="common">Paracoccidioides brasiliensis</name>
    <dbReference type="NCBI Taxonomy" id="502779"/>
    <lineage>
        <taxon>Eukaryota</taxon>
        <taxon>Fungi</taxon>
        <taxon>Dikarya</taxon>
        <taxon>Ascomycota</taxon>
        <taxon>Pezizomycotina</taxon>
        <taxon>Eurotiomycetes</taxon>
        <taxon>Eurotiomycetidae</taxon>
        <taxon>Onygenales</taxon>
        <taxon>Ajellomycetaceae</taxon>
        <taxon>Paracoccidioides</taxon>
    </lineage>
</organism>